<organism evidence="9 11">
    <name type="scientific">Treponema phagedenis</name>
    <dbReference type="NCBI Taxonomy" id="162"/>
    <lineage>
        <taxon>Bacteria</taxon>
        <taxon>Pseudomonadati</taxon>
        <taxon>Spirochaetota</taxon>
        <taxon>Spirochaetia</taxon>
        <taxon>Spirochaetales</taxon>
        <taxon>Treponemataceae</taxon>
        <taxon>Treponema</taxon>
    </lineage>
</organism>
<dbReference type="GO" id="GO:0070180">
    <property type="term" value="F:large ribosomal subunit rRNA binding"/>
    <property type="evidence" value="ECO:0007669"/>
    <property type="project" value="UniProtKB-UniRule"/>
</dbReference>
<dbReference type="GeneID" id="57753425"/>
<reference evidence="10 12" key="3">
    <citation type="submission" date="2019-08" db="EMBL/GenBank/DDBJ databases">
        <authorList>
            <person name="Kuhnert P."/>
        </authorList>
    </citation>
    <scope>NUCLEOTIDE SEQUENCE [LARGE SCALE GENOMIC DNA]</scope>
    <source>
        <strain evidence="10 12">B36.5</strain>
    </source>
</reference>
<dbReference type="SUPFAM" id="SSF160369">
    <property type="entry name" value="Ribosomal protein L10-like"/>
    <property type="match status" value="1"/>
</dbReference>
<dbReference type="AlphaFoldDB" id="A0A0B7GYU5"/>
<dbReference type="GO" id="GO:0015934">
    <property type="term" value="C:large ribosomal subunit"/>
    <property type="evidence" value="ECO:0007669"/>
    <property type="project" value="InterPro"/>
</dbReference>
<evidence type="ECO:0000256" key="2">
    <source>
        <dbReference type="ARBA" id="ARBA00008889"/>
    </source>
</evidence>
<reference evidence="9" key="1">
    <citation type="submission" date="2015-01" db="EMBL/GenBank/DDBJ databases">
        <authorList>
            <person name="Xiang T."/>
            <person name="Song Y."/>
            <person name="Huang L."/>
            <person name="Wang B."/>
            <person name="Wu P."/>
        </authorList>
    </citation>
    <scope>NUCLEOTIDE SEQUENCE [LARGE SCALE GENOMIC DNA]</scope>
    <source>
        <strain evidence="9">V1</strain>
    </source>
</reference>
<dbReference type="InterPro" id="IPR022973">
    <property type="entry name" value="Ribosomal_uL10_bac"/>
</dbReference>
<name>A0A0B7GYU5_TREPH</name>
<evidence type="ECO:0000256" key="1">
    <source>
        <dbReference type="ARBA" id="ARBA00002633"/>
    </source>
</evidence>
<feature type="region of interest" description="Disordered" evidence="8">
    <location>
        <begin position="165"/>
        <end position="209"/>
    </location>
</feature>
<accession>A0A0B7GYU5</accession>
<dbReference type="GO" id="GO:0003735">
    <property type="term" value="F:structural constituent of ribosome"/>
    <property type="evidence" value="ECO:0007669"/>
    <property type="project" value="InterPro"/>
</dbReference>
<evidence type="ECO:0000256" key="7">
    <source>
        <dbReference type="HAMAP-Rule" id="MF_00362"/>
    </source>
</evidence>
<evidence type="ECO:0000313" key="11">
    <source>
        <dbReference type="Proteomes" id="UP000042527"/>
    </source>
</evidence>
<evidence type="ECO:0000256" key="4">
    <source>
        <dbReference type="ARBA" id="ARBA00022980"/>
    </source>
</evidence>
<dbReference type="NCBIfam" id="NF000955">
    <property type="entry name" value="PRK00099.1-1"/>
    <property type="match status" value="1"/>
</dbReference>
<dbReference type="OrthoDB" id="9808307at2"/>
<reference evidence="11" key="2">
    <citation type="submission" date="2015-01" db="EMBL/GenBank/DDBJ databases">
        <authorList>
            <person name="Manzoor Shahid"/>
            <person name="Zubair Saima"/>
        </authorList>
    </citation>
    <scope>NUCLEOTIDE SEQUENCE [LARGE SCALE GENOMIC DNA]</scope>
    <source>
        <strain evidence="11">V1</strain>
    </source>
</reference>
<dbReference type="HAMAP" id="MF_00362">
    <property type="entry name" value="Ribosomal_uL10"/>
    <property type="match status" value="1"/>
</dbReference>
<evidence type="ECO:0000256" key="3">
    <source>
        <dbReference type="ARBA" id="ARBA00022730"/>
    </source>
</evidence>
<dbReference type="InterPro" id="IPR001790">
    <property type="entry name" value="Ribosomal_uL10"/>
</dbReference>
<dbReference type="Gene3D" id="6.10.250.2350">
    <property type="match status" value="1"/>
</dbReference>
<feature type="compositionally biased region" description="Basic and acidic residues" evidence="8">
    <location>
        <begin position="200"/>
        <end position="209"/>
    </location>
</feature>
<gene>
    <name evidence="7 9" type="primary">rplJ</name>
    <name evidence="10" type="ORF">FUT82_10600</name>
    <name evidence="9" type="ORF">TPHV1_30010</name>
</gene>
<dbReference type="RefSeq" id="WP_002698382.1">
    <property type="nucleotide sequence ID" value="NZ_CDNC01000023.1"/>
</dbReference>
<comment type="function">
    <text evidence="1 7">Forms part of the ribosomal stalk, playing a central role in the interaction of the ribosome with GTP-bound translation factors.</text>
</comment>
<dbReference type="InterPro" id="IPR002363">
    <property type="entry name" value="Ribosomal_uL10_CS_bac"/>
</dbReference>
<dbReference type="Proteomes" id="UP000323594">
    <property type="component" value="Chromosome"/>
</dbReference>
<dbReference type="PANTHER" id="PTHR11560">
    <property type="entry name" value="39S RIBOSOMAL PROTEIN L10, MITOCHONDRIAL"/>
    <property type="match status" value="1"/>
</dbReference>
<evidence type="ECO:0000313" key="9">
    <source>
        <dbReference type="EMBL" id="CEM62115.1"/>
    </source>
</evidence>
<dbReference type="CDD" id="cd05797">
    <property type="entry name" value="Ribosomal_L10"/>
    <property type="match status" value="1"/>
</dbReference>
<keyword evidence="4 7" id="KW-0689">Ribosomal protein</keyword>
<dbReference type="Proteomes" id="UP000042527">
    <property type="component" value="Unassembled WGS sequence"/>
</dbReference>
<sequence>MAMRAHKPQPAKTAAIENITKDLQSASSYIFTEYRGLTVEQITELRKKLRESSCTYKVVRNNFARIAFDSIEIDAKEYLIGPTAVALVDTEEANTAAKVLFEFAKEAPSLVIKGAIVDGEVYDSAKIEAYSKLPGKKELISMFMSTINATTSKFVRTLQAIVDKGDASGEKPVEQAASAAENSEEKPAEATEPNTSAAESSEKAASEEK</sequence>
<dbReference type="EMBL" id="CDNC01000023">
    <property type="protein sequence ID" value="CEM62115.1"/>
    <property type="molecule type" value="Genomic_DNA"/>
</dbReference>
<evidence type="ECO:0000256" key="8">
    <source>
        <dbReference type="SAM" id="MobiDB-lite"/>
    </source>
</evidence>
<dbReference type="EMBL" id="CP042817">
    <property type="protein sequence ID" value="QEJ98402.1"/>
    <property type="molecule type" value="Genomic_DNA"/>
</dbReference>
<dbReference type="InterPro" id="IPR047865">
    <property type="entry name" value="Ribosomal_uL10_bac_type"/>
</dbReference>
<evidence type="ECO:0000313" key="12">
    <source>
        <dbReference type="Proteomes" id="UP000323594"/>
    </source>
</evidence>
<dbReference type="GO" id="GO:0006412">
    <property type="term" value="P:translation"/>
    <property type="evidence" value="ECO:0007669"/>
    <property type="project" value="UniProtKB-UniRule"/>
</dbReference>
<proteinExistence type="inferred from homology"/>
<keyword evidence="5 7" id="KW-0687">Ribonucleoprotein</keyword>
<keyword evidence="3 7" id="KW-0699">rRNA-binding</keyword>
<evidence type="ECO:0000256" key="5">
    <source>
        <dbReference type="ARBA" id="ARBA00023274"/>
    </source>
</evidence>
<keyword evidence="7" id="KW-0694">RNA-binding</keyword>
<protein>
    <recommendedName>
        <fullName evidence="6 7">Large ribosomal subunit protein uL10</fullName>
    </recommendedName>
</protein>
<comment type="subunit">
    <text evidence="7">Part of the ribosomal stalk of the 50S ribosomal subunit. The N-terminus interacts with L11 and the large rRNA to form the base of the stalk. The C-terminus forms an elongated spine to which L12 dimers bind in a sequential fashion forming a multimeric L10(L12)X complex.</text>
</comment>
<dbReference type="Gene3D" id="3.30.70.1730">
    <property type="match status" value="1"/>
</dbReference>
<keyword evidence="11" id="KW-1185">Reference proteome</keyword>
<dbReference type="InterPro" id="IPR043141">
    <property type="entry name" value="Ribosomal_uL10-like_sf"/>
</dbReference>
<evidence type="ECO:0000256" key="6">
    <source>
        <dbReference type="ARBA" id="ARBA00035202"/>
    </source>
</evidence>
<comment type="similarity">
    <text evidence="2 7">Belongs to the universal ribosomal protein uL10 family.</text>
</comment>
<evidence type="ECO:0000313" key="10">
    <source>
        <dbReference type="EMBL" id="QEJ98402.1"/>
    </source>
</evidence>
<dbReference type="Pfam" id="PF00466">
    <property type="entry name" value="Ribosomal_L10"/>
    <property type="match status" value="1"/>
</dbReference>
<dbReference type="PROSITE" id="PS01109">
    <property type="entry name" value="RIBOSOMAL_L10"/>
    <property type="match status" value="1"/>
</dbReference>